<sequence length="155" mass="17536">MKSKNISALLISIMIPLAVGTISALISGNTMAYQTLIRPPLSPPAFLFPVVWTILYLLMGISSYMIYVSGDPNTGKALKYYALQLLFNFGWSILFFGLSQYLLSFIWLIALILLIAVMIYQFYRISPLAACLQIPYLLWCLFAAYLNLSIYLLNR</sequence>
<feature type="transmembrane region" description="Helical" evidence="6">
    <location>
        <begin position="46"/>
        <end position="68"/>
    </location>
</feature>
<comment type="similarity">
    <text evidence="2">Belongs to the TspO/BZRP family.</text>
</comment>
<dbReference type="Proteomes" id="UP000095651">
    <property type="component" value="Unassembled WGS sequence"/>
</dbReference>
<evidence type="ECO:0000256" key="1">
    <source>
        <dbReference type="ARBA" id="ARBA00004141"/>
    </source>
</evidence>
<feature type="transmembrane region" description="Helical" evidence="6">
    <location>
        <begin position="80"/>
        <end position="98"/>
    </location>
</feature>
<accession>A0A174NUW4</accession>
<dbReference type="PANTHER" id="PTHR10057:SF0">
    <property type="entry name" value="TRANSLOCATOR PROTEIN"/>
    <property type="match status" value="1"/>
</dbReference>
<feature type="transmembrane region" description="Helical" evidence="6">
    <location>
        <begin position="135"/>
        <end position="153"/>
    </location>
</feature>
<dbReference type="PANTHER" id="PTHR10057">
    <property type="entry name" value="PERIPHERAL-TYPE BENZODIAZEPINE RECEPTOR"/>
    <property type="match status" value="1"/>
</dbReference>
<dbReference type="GO" id="GO:0016020">
    <property type="term" value="C:membrane"/>
    <property type="evidence" value="ECO:0007669"/>
    <property type="project" value="UniProtKB-SubCell"/>
</dbReference>
<dbReference type="Gene3D" id="1.20.1260.100">
    <property type="entry name" value="TspO/MBR protein"/>
    <property type="match status" value="1"/>
</dbReference>
<dbReference type="PIRSF" id="PIRSF005859">
    <property type="entry name" value="PBR"/>
    <property type="match status" value="1"/>
</dbReference>
<reference evidence="7 8" key="1">
    <citation type="submission" date="2015-09" db="EMBL/GenBank/DDBJ databases">
        <authorList>
            <consortium name="Pathogen Informatics"/>
        </authorList>
    </citation>
    <scope>NUCLEOTIDE SEQUENCE [LARGE SCALE GENOMIC DNA]</scope>
    <source>
        <strain evidence="7 8">2789STDY5608850</strain>
    </source>
</reference>
<evidence type="ECO:0000256" key="5">
    <source>
        <dbReference type="ARBA" id="ARBA00023136"/>
    </source>
</evidence>
<name>A0A174NUW4_9FIRM</name>
<keyword evidence="4 6" id="KW-1133">Transmembrane helix</keyword>
<evidence type="ECO:0000313" key="7">
    <source>
        <dbReference type="EMBL" id="CUP51041.1"/>
    </source>
</evidence>
<dbReference type="InterPro" id="IPR004307">
    <property type="entry name" value="TspO_MBR"/>
</dbReference>
<organism evidence="7 8">
    <name type="scientific">Hungatella hathewayi</name>
    <dbReference type="NCBI Taxonomy" id="154046"/>
    <lineage>
        <taxon>Bacteria</taxon>
        <taxon>Bacillati</taxon>
        <taxon>Bacillota</taxon>
        <taxon>Clostridia</taxon>
        <taxon>Lachnospirales</taxon>
        <taxon>Lachnospiraceae</taxon>
        <taxon>Hungatella</taxon>
    </lineage>
</organism>
<evidence type="ECO:0000256" key="3">
    <source>
        <dbReference type="ARBA" id="ARBA00022692"/>
    </source>
</evidence>
<evidence type="ECO:0000313" key="8">
    <source>
        <dbReference type="Proteomes" id="UP000095651"/>
    </source>
</evidence>
<dbReference type="GO" id="GO:0033013">
    <property type="term" value="P:tetrapyrrole metabolic process"/>
    <property type="evidence" value="ECO:0007669"/>
    <property type="project" value="UniProtKB-ARBA"/>
</dbReference>
<keyword evidence="5 6" id="KW-0472">Membrane</keyword>
<dbReference type="FunFam" id="1.20.1260.100:FF:000001">
    <property type="entry name" value="translocator protein 2"/>
    <property type="match status" value="1"/>
</dbReference>
<feature type="transmembrane region" description="Helical" evidence="6">
    <location>
        <begin position="7"/>
        <end position="26"/>
    </location>
</feature>
<dbReference type="AlphaFoldDB" id="A0A174NUW4"/>
<gene>
    <name evidence="7" type="ORF">ERS852407_06132</name>
</gene>
<evidence type="ECO:0000256" key="6">
    <source>
        <dbReference type="SAM" id="Phobius"/>
    </source>
</evidence>
<feature type="transmembrane region" description="Helical" evidence="6">
    <location>
        <begin position="104"/>
        <end position="123"/>
    </location>
</feature>
<dbReference type="InterPro" id="IPR038330">
    <property type="entry name" value="TspO/MBR-related_sf"/>
</dbReference>
<keyword evidence="3 6" id="KW-0812">Transmembrane</keyword>
<dbReference type="EMBL" id="CYZE01000044">
    <property type="protein sequence ID" value="CUP51041.1"/>
    <property type="molecule type" value="Genomic_DNA"/>
</dbReference>
<dbReference type="CDD" id="cd15904">
    <property type="entry name" value="TSPO_MBR"/>
    <property type="match status" value="1"/>
</dbReference>
<protein>
    <submittedName>
        <fullName evidence="7">TspO and MBR-like protein</fullName>
    </submittedName>
</protein>
<comment type="subcellular location">
    <subcellularLocation>
        <location evidence="1">Membrane</location>
        <topology evidence="1">Multi-pass membrane protein</topology>
    </subcellularLocation>
</comment>
<proteinExistence type="inferred from homology"/>
<dbReference type="Pfam" id="PF03073">
    <property type="entry name" value="TspO_MBR"/>
    <property type="match status" value="1"/>
</dbReference>
<evidence type="ECO:0000256" key="2">
    <source>
        <dbReference type="ARBA" id="ARBA00007524"/>
    </source>
</evidence>
<evidence type="ECO:0000256" key="4">
    <source>
        <dbReference type="ARBA" id="ARBA00022989"/>
    </source>
</evidence>
<dbReference type="RefSeq" id="WP_055661018.1">
    <property type="nucleotide sequence ID" value="NZ_CABIXC010000044.1"/>
</dbReference>